<feature type="region of interest" description="Disordered" evidence="1">
    <location>
        <begin position="468"/>
        <end position="526"/>
    </location>
</feature>
<feature type="compositionally biased region" description="Basic and acidic residues" evidence="1">
    <location>
        <begin position="616"/>
        <end position="625"/>
    </location>
</feature>
<feature type="compositionally biased region" description="Basic and acidic residues" evidence="1">
    <location>
        <begin position="398"/>
        <end position="413"/>
    </location>
</feature>
<feature type="compositionally biased region" description="Low complexity" evidence="1">
    <location>
        <begin position="129"/>
        <end position="144"/>
    </location>
</feature>
<name>A0AAN9S2V3_PSOTE</name>
<dbReference type="Proteomes" id="UP001386955">
    <property type="component" value="Unassembled WGS sequence"/>
</dbReference>
<feature type="compositionally biased region" description="Polar residues" evidence="1">
    <location>
        <begin position="374"/>
        <end position="397"/>
    </location>
</feature>
<evidence type="ECO:0000313" key="2">
    <source>
        <dbReference type="EMBL" id="KAK7388223.1"/>
    </source>
</evidence>
<feature type="compositionally biased region" description="Polar residues" evidence="1">
    <location>
        <begin position="319"/>
        <end position="341"/>
    </location>
</feature>
<feature type="compositionally biased region" description="Polar residues" evidence="1">
    <location>
        <begin position="1231"/>
        <end position="1241"/>
    </location>
</feature>
<protein>
    <submittedName>
        <fullName evidence="2">Uncharacterized protein</fullName>
    </submittedName>
</protein>
<gene>
    <name evidence="2" type="ORF">VNO78_23033</name>
</gene>
<feature type="compositionally biased region" description="Basic and acidic residues" evidence="1">
    <location>
        <begin position="1159"/>
        <end position="1175"/>
    </location>
</feature>
<dbReference type="PANTHER" id="PTHR31115:SF3">
    <property type="entry name" value="EXPRESSED PROTEIN"/>
    <property type="match status" value="1"/>
</dbReference>
<feature type="compositionally biased region" description="Polar residues" evidence="1">
    <location>
        <begin position="1107"/>
        <end position="1121"/>
    </location>
</feature>
<feature type="compositionally biased region" description="Basic and acidic residues" evidence="1">
    <location>
        <begin position="579"/>
        <end position="595"/>
    </location>
</feature>
<feature type="compositionally biased region" description="Polar residues" evidence="1">
    <location>
        <begin position="1177"/>
        <end position="1191"/>
    </location>
</feature>
<dbReference type="PANTHER" id="PTHR31115">
    <property type="entry name" value="OS05G0107300 PROTEIN"/>
    <property type="match status" value="1"/>
</dbReference>
<organism evidence="2 3">
    <name type="scientific">Psophocarpus tetragonolobus</name>
    <name type="common">Winged bean</name>
    <name type="synonym">Dolichos tetragonolobus</name>
    <dbReference type="NCBI Taxonomy" id="3891"/>
    <lineage>
        <taxon>Eukaryota</taxon>
        <taxon>Viridiplantae</taxon>
        <taxon>Streptophyta</taxon>
        <taxon>Embryophyta</taxon>
        <taxon>Tracheophyta</taxon>
        <taxon>Spermatophyta</taxon>
        <taxon>Magnoliopsida</taxon>
        <taxon>eudicotyledons</taxon>
        <taxon>Gunneridae</taxon>
        <taxon>Pentapetalae</taxon>
        <taxon>rosids</taxon>
        <taxon>fabids</taxon>
        <taxon>Fabales</taxon>
        <taxon>Fabaceae</taxon>
        <taxon>Papilionoideae</taxon>
        <taxon>50 kb inversion clade</taxon>
        <taxon>NPAAA clade</taxon>
        <taxon>indigoferoid/millettioid clade</taxon>
        <taxon>Phaseoleae</taxon>
        <taxon>Psophocarpus</taxon>
    </lineage>
</organism>
<feature type="region of interest" description="Disordered" evidence="1">
    <location>
        <begin position="311"/>
        <end position="456"/>
    </location>
</feature>
<feature type="region of interest" description="Disordered" evidence="1">
    <location>
        <begin position="1082"/>
        <end position="1255"/>
    </location>
</feature>
<evidence type="ECO:0000313" key="3">
    <source>
        <dbReference type="Proteomes" id="UP001386955"/>
    </source>
</evidence>
<feature type="region of interest" description="Disordered" evidence="1">
    <location>
        <begin position="127"/>
        <end position="148"/>
    </location>
</feature>
<evidence type="ECO:0000256" key="1">
    <source>
        <dbReference type="SAM" id="MobiDB-lite"/>
    </source>
</evidence>
<proteinExistence type="predicted"/>
<keyword evidence="3" id="KW-1185">Reference proteome</keyword>
<sequence>MGSKFGKKRKDGAKGNLKSVQLLAIMIKTPDSMASPRCVGTRAMATSSKFDPSSSSPDRPLYPGQRGSHIAASLDRSGSFRESMENPILSSVERFFHHMRFDPKLLTLEHKSNRQMDYKRHVNAALGISPDESPSSSSKGKLLPSPVPEDMKRVKDALGANIGRARERVKMFSEALSVFHEVFPAITSKKRSRAEGFSNDRSNAMLSDRPVLGPSIGKVGVQGHPVTGGFELEQQKSEERTKNVVPNKRTRTSMVDVRMDVRTNSLVRPSGTVDRDKEKLRIANNGVVQSEERTLPIGGDGWEKSKMKKKRSCIKLDGSPSTTLTKPVNTFQETKQGMQQRHGTDSRSKLSNDSHSFRPGVSNGTIGAGKSDGIPQQTGLSIRASTPRNNQDNNSLANDRRGRPVSSDKERGNFRAVNKATARDEFNSASPTSSAKMNTAIRAPRSGSGVGPKLSPVVNRAAVPNDWELSHCSTKPPSGGGTNNRKRVASARSTSPPVVPWQRPQKSSRTARRTNFMPIVPNSDEAPVLDTASDVAANDLGLGFPRRLSGSSPQQIKLKGDPSSSAALSESEESGVGDVKPKDKGRKTEEIDQKAGHNVQKVSNMVLPTRKNKLGSGEEHGDGVRRQGRTGRSVTATRSLMPMTSEKLGTIGTAKQLRSARLGSDKNESKAGRPPSRKLSDRKAYARQKPAINAAADFFVGSEDGHEELLAAVKGVINSAHAFSSPFWRQMEPFFCLITEEDITYWKQKVNVELSTLMPTTVPSNIDGCETIVNGYGLMGCERDAVSNAQWNAGTITEQLQLSKGDHNVIPLCQRLMAALISEEECSGSEHFKFDAYDTEFEPNGESELSGLDNHSGTNFQFTCHSAYNGYRIIDKSDHDETESDIVGISPTGLNSSFTKSMNGFLHDKALISSFTCSELQYDSLDINDKVLLELKSIGIAPALVPDMLQTDDDGILDDITRLEELYQGQISKRKSLLDRLFKSASVDKEHQEKDFEQRALDKLVVMAYEKYMACWGPSPSGGKNTSNKMAKQAALGFVKRTLERCHQFEETGKSCFSDPLFKDMFLSESSKTYASSLSMEARTASMGSQPSPSQFSQNMDNHDLNSSDMLPALNNSSDQTSGKEDLWSNRVKKRELSLDDVGGTPGIGSSVTSSAKGKRSERDRDGKGHSREVLSRNGTTKVGRPASSSAKGDRKSKTKPKQKATQHSVSVNGLVGKLSEQPKPALPSVPKSNEMPTNSNAKEKDEFGLGGLEDDHEPIDLSNLQLPGMDVLGVGDDQGQDLGSWLNIDDDGLQDHDDFMGGLEIPMDDLADLNMMV</sequence>
<feature type="compositionally biased region" description="Basic residues" evidence="1">
    <location>
        <begin position="1195"/>
        <end position="1205"/>
    </location>
</feature>
<accession>A0AAN9S2V3</accession>
<feature type="compositionally biased region" description="Basic and acidic residues" evidence="1">
    <location>
        <begin position="342"/>
        <end position="356"/>
    </location>
</feature>
<feature type="compositionally biased region" description="Polar residues" evidence="1">
    <location>
        <begin position="427"/>
        <end position="437"/>
    </location>
</feature>
<feature type="region of interest" description="Disordered" evidence="1">
    <location>
        <begin position="37"/>
        <end position="69"/>
    </location>
</feature>
<dbReference type="EMBL" id="JAYMYS010000006">
    <property type="protein sequence ID" value="KAK7388223.1"/>
    <property type="molecule type" value="Genomic_DNA"/>
</dbReference>
<feature type="compositionally biased region" description="Low complexity" evidence="1">
    <location>
        <begin position="47"/>
        <end position="58"/>
    </location>
</feature>
<feature type="compositionally biased region" description="Polar residues" evidence="1">
    <location>
        <begin position="1086"/>
        <end position="1100"/>
    </location>
</feature>
<reference evidence="2 3" key="1">
    <citation type="submission" date="2024-01" db="EMBL/GenBank/DDBJ databases">
        <title>The genomes of 5 underutilized Papilionoideae crops provide insights into root nodulation and disease resistanc.</title>
        <authorList>
            <person name="Jiang F."/>
        </authorList>
    </citation>
    <scope>NUCLEOTIDE SEQUENCE [LARGE SCALE GENOMIC DNA]</scope>
    <source>
        <strain evidence="2">DUOXIRENSHENG_FW03</strain>
        <tissue evidence="2">Leaves</tissue>
    </source>
</reference>
<feature type="region of interest" description="Disordered" evidence="1">
    <location>
        <begin position="545"/>
        <end position="685"/>
    </location>
</feature>
<comment type="caution">
    <text evidence="2">The sequence shown here is derived from an EMBL/GenBank/DDBJ whole genome shotgun (WGS) entry which is preliminary data.</text>
</comment>